<comment type="similarity">
    <text evidence="2">Belongs to the tumor necrosis factor family.</text>
</comment>
<reference evidence="7" key="3">
    <citation type="submission" date="2025-09" db="UniProtKB">
        <authorList>
            <consortium name="Ensembl"/>
        </authorList>
    </citation>
    <scope>IDENTIFICATION</scope>
</reference>
<dbReference type="GO" id="GO:0016020">
    <property type="term" value="C:membrane"/>
    <property type="evidence" value="ECO:0007669"/>
    <property type="project" value="UniProtKB-SubCell"/>
</dbReference>
<evidence type="ECO:0000259" key="6">
    <source>
        <dbReference type="PROSITE" id="PS50049"/>
    </source>
</evidence>
<evidence type="ECO:0000256" key="3">
    <source>
        <dbReference type="ARBA" id="ARBA00022514"/>
    </source>
</evidence>
<organism evidence="7 8">
    <name type="scientific">Cynoglossus semilaevis</name>
    <name type="common">Tongue sole</name>
    <dbReference type="NCBI Taxonomy" id="244447"/>
    <lineage>
        <taxon>Eukaryota</taxon>
        <taxon>Metazoa</taxon>
        <taxon>Chordata</taxon>
        <taxon>Craniata</taxon>
        <taxon>Vertebrata</taxon>
        <taxon>Euteleostomi</taxon>
        <taxon>Actinopterygii</taxon>
        <taxon>Neopterygii</taxon>
        <taxon>Teleostei</taxon>
        <taxon>Neoteleostei</taxon>
        <taxon>Acanthomorphata</taxon>
        <taxon>Carangaria</taxon>
        <taxon>Pleuronectiformes</taxon>
        <taxon>Pleuronectoidei</taxon>
        <taxon>Cynoglossidae</taxon>
        <taxon>Cynoglossinae</taxon>
        <taxon>Cynoglossus</taxon>
    </lineage>
</organism>
<dbReference type="STRING" id="244447.ENSCSEP00000011626"/>
<proteinExistence type="inferred from homology"/>
<dbReference type="Pfam" id="PF00229">
    <property type="entry name" value="TNF"/>
    <property type="match status" value="1"/>
</dbReference>
<dbReference type="PANTHER" id="PTHR11471">
    <property type="entry name" value="TUMOR NECROSIS FACTOR FAMILY MEMBER"/>
    <property type="match status" value="1"/>
</dbReference>
<evidence type="ECO:0000313" key="7">
    <source>
        <dbReference type="Ensembl" id="ENSCSEP00000011626.1"/>
    </source>
</evidence>
<reference evidence="7 8" key="1">
    <citation type="journal article" date="2014" name="Nat. Genet.">
        <title>Whole-genome sequence of a flatfish provides insights into ZW sex chromosome evolution and adaptation to a benthic lifestyle.</title>
        <authorList>
            <person name="Chen S."/>
            <person name="Zhang G."/>
            <person name="Shao C."/>
            <person name="Huang Q."/>
            <person name="Liu G."/>
            <person name="Zhang P."/>
            <person name="Song W."/>
            <person name="An N."/>
            <person name="Chalopin D."/>
            <person name="Volff J.N."/>
            <person name="Hong Y."/>
            <person name="Li Q."/>
            <person name="Sha Z."/>
            <person name="Zhou H."/>
            <person name="Xie M."/>
            <person name="Yu Q."/>
            <person name="Liu Y."/>
            <person name="Xiang H."/>
            <person name="Wang N."/>
            <person name="Wu K."/>
            <person name="Yang C."/>
            <person name="Zhou Q."/>
            <person name="Liao X."/>
            <person name="Yang L."/>
            <person name="Hu Q."/>
            <person name="Zhang J."/>
            <person name="Meng L."/>
            <person name="Jin L."/>
            <person name="Tian Y."/>
            <person name="Lian J."/>
            <person name="Yang J."/>
            <person name="Miao G."/>
            <person name="Liu S."/>
            <person name="Liang Z."/>
            <person name="Yan F."/>
            <person name="Li Y."/>
            <person name="Sun B."/>
            <person name="Zhang H."/>
            <person name="Zhang J."/>
            <person name="Zhu Y."/>
            <person name="Du M."/>
            <person name="Zhao Y."/>
            <person name="Schartl M."/>
            <person name="Tang Q."/>
            <person name="Wang J."/>
        </authorList>
    </citation>
    <scope>NUCLEOTIDE SEQUENCE</scope>
</reference>
<dbReference type="RefSeq" id="XP_024908296.1">
    <property type="nucleotide sequence ID" value="XM_025052528.1"/>
</dbReference>
<sequence length="263" mass="30074">MNQSYQSYPFPEVFLVDRGERLQHSDQPPGLIPCWSSVPAQERVRRQQKSQGFMGVNCCLAMIVLMLFLLVFAALGIGAYQLHNMQIELGGMREGQPEAPQKQVGVYEPTLHEEDRTRSAAHVIGRIEKRVFHETLRWESKVGQAFTSGDVTYRLQDGGLQVNESGIYHIYSRVELIFKSCSSTSSFTHSIFVRRRDHSIPLTLMDAHRTVPCPRQVPHSWTSNSYLASSVQLQKYDRVYVNVSQPAYLSHENYANFFGLYKI</sequence>
<comment type="subcellular location">
    <subcellularLocation>
        <location evidence="1">Membrane</location>
    </subcellularLocation>
</comment>
<keyword evidence="8" id="KW-1185">Reference proteome</keyword>
<name>A0A3P8VEH8_CYNSE</name>
<dbReference type="OMA" id="KVKRSAH"/>
<keyword evidence="3" id="KW-0202">Cytokine</keyword>
<reference evidence="7" key="2">
    <citation type="submission" date="2025-08" db="UniProtKB">
        <authorList>
            <consortium name="Ensembl"/>
        </authorList>
    </citation>
    <scope>IDENTIFICATION</scope>
</reference>
<keyword evidence="5" id="KW-0812">Transmembrane</keyword>
<dbReference type="GO" id="GO:0005125">
    <property type="term" value="F:cytokine activity"/>
    <property type="evidence" value="ECO:0007669"/>
    <property type="project" value="UniProtKB-KW"/>
</dbReference>
<dbReference type="AlphaFoldDB" id="A0A3P8VEH8"/>
<dbReference type="KEGG" id="csem:103376745"/>
<dbReference type="PROSITE" id="PS50049">
    <property type="entry name" value="THD_2"/>
    <property type="match status" value="1"/>
</dbReference>
<dbReference type="FunCoup" id="A0A3P8VEH8">
    <property type="interactions" value="975"/>
</dbReference>
<dbReference type="GO" id="GO:0008625">
    <property type="term" value="P:extrinsic apoptotic signaling pathway via death domain receptors"/>
    <property type="evidence" value="ECO:0007669"/>
    <property type="project" value="TreeGrafter"/>
</dbReference>
<feature type="transmembrane region" description="Helical" evidence="5">
    <location>
        <begin position="53"/>
        <end position="80"/>
    </location>
</feature>
<dbReference type="CTD" id="356"/>
<dbReference type="OrthoDB" id="5983780at2759"/>
<evidence type="ECO:0000256" key="2">
    <source>
        <dbReference type="ARBA" id="ARBA00008670"/>
    </source>
</evidence>
<dbReference type="GO" id="GO:0005164">
    <property type="term" value="F:tumor necrosis factor receptor binding"/>
    <property type="evidence" value="ECO:0007669"/>
    <property type="project" value="InterPro"/>
</dbReference>
<accession>A0A3P8VEH8</accession>
<evidence type="ECO:0000313" key="8">
    <source>
        <dbReference type="Proteomes" id="UP000265120"/>
    </source>
</evidence>
<evidence type="ECO:0000256" key="1">
    <source>
        <dbReference type="ARBA" id="ARBA00004370"/>
    </source>
</evidence>
<dbReference type="GO" id="GO:0043123">
    <property type="term" value="P:positive regulation of canonical NF-kappaB signal transduction"/>
    <property type="evidence" value="ECO:0007669"/>
    <property type="project" value="TreeGrafter"/>
</dbReference>
<dbReference type="GO" id="GO:0005615">
    <property type="term" value="C:extracellular space"/>
    <property type="evidence" value="ECO:0007669"/>
    <property type="project" value="UniProtKB-KW"/>
</dbReference>
<evidence type="ECO:0000256" key="5">
    <source>
        <dbReference type="SAM" id="Phobius"/>
    </source>
</evidence>
<keyword evidence="5" id="KW-1133">Transmembrane helix</keyword>
<dbReference type="Proteomes" id="UP000265120">
    <property type="component" value="Chromosome 2"/>
</dbReference>
<dbReference type="InterPro" id="IPR008983">
    <property type="entry name" value="Tumour_necrosis_fac-like_dom"/>
</dbReference>
<dbReference type="GO" id="GO:0006955">
    <property type="term" value="P:immune response"/>
    <property type="evidence" value="ECO:0007669"/>
    <property type="project" value="InterPro"/>
</dbReference>
<dbReference type="Ensembl" id="ENSCSET00000011766.1">
    <property type="protein sequence ID" value="ENSCSEP00000011626.1"/>
    <property type="gene ID" value="ENSCSEG00000007485.1"/>
</dbReference>
<dbReference type="GeneTree" id="ENSGT01060000248544"/>
<dbReference type="GO" id="GO:0030903">
    <property type="term" value="P:notochord development"/>
    <property type="evidence" value="ECO:0007669"/>
    <property type="project" value="Ensembl"/>
</dbReference>
<feature type="domain" description="THD" evidence="6">
    <location>
        <begin position="119"/>
        <end position="263"/>
    </location>
</feature>
<dbReference type="InParanoid" id="A0A3P8VEH8"/>
<protein>
    <submittedName>
        <fullName evidence="7">Fas ligand (TNF superfamily, member 6)</fullName>
    </submittedName>
</protein>
<dbReference type="CDD" id="cd00184">
    <property type="entry name" value="TNF"/>
    <property type="match status" value="1"/>
</dbReference>
<dbReference type="PANTHER" id="PTHR11471:SF33">
    <property type="entry name" value="TUMOR NECROSIS FACTOR LIGAND SUPERFAMILY MEMBER 6"/>
    <property type="match status" value="1"/>
</dbReference>
<dbReference type="GeneID" id="103376745"/>
<evidence type="ECO:0000256" key="4">
    <source>
        <dbReference type="ARBA" id="ARBA00023136"/>
    </source>
</evidence>
<keyword evidence="4 5" id="KW-0472">Membrane</keyword>
<dbReference type="SMART" id="SM00207">
    <property type="entry name" value="TNF"/>
    <property type="match status" value="1"/>
</dbReference>
<dbReference type="Gene3D" id="2.60.120.40">
    <property type="match status" value="1"/>
</dbReference>
<dbReference type="InterPro" id="IPR006052">
    <property type="entry name" value="TNF_dom"/>
</dbReference>
<dbReference type="SUPFAM" id="SSF49842">
    <property type="entry name" value="TNF-like"/>
    <property type="match status" value="1"/>
</dbReference>